<feature type="compositionally biased region" description="Basic and acidic residues" evidence="1">
    <location>
        <begin position="90"/>
        <end position="108"/>
    </location>
</feature>
<dbReference type="Proteomes" id="UP000015106">
    <property type="component" value="Chromosome 3"/>
</dbReference>
<accession>A0A8R7TSR5</accession>
<reference evidence="2" key="2">
    <citation type="submission" date="2018-03" db="EMBL/GenBank/DDBJ databases">
        <title>The Triticum urartu genome reveals the dynamic nature of wheat genome evolution.</title>
        <authorList>
            <person name="Ling H."/>
            <person name="Ma B."/>
            <person name="Shi X."/>
            <person name="Liu H."/>
            <person name="Dong L."/>
            <person name="Sun H."/>
            <person name="Cao Y."/>
            <person name="Gao Q."/>
            <person name="Zheng S."/>
            <person name="Li Y."/>
            <person name="Yu Y."/>
            <person name="Du H."/>
            <person name="Qi M."/>
            <person name="Li Y."/>
            <person name="Yu H."/>
            <person name="Cui Y."/>
            <person name="Wang N."/>
            <person name="Chen C."/>
            <person name="Wu H."/>
            <person name="Zhao Y."/>
            <person name="Zhang J."/>
            <person name="Li Y."/>
            <person name="Zhou W."/>
            <person name="Zhang B."/>
            <person name="Hu W."/>
            <person name="Eijk M."/>
            <person name="Tang J."/>
            <person name="Witsenboer H."/>
            <person name="Zhao S."/>
            <person name="Li Z."/>
            <person name="Zhang A."/>
            <person name="Wang D."/>
            <person name="Liang C."/>
        </authorList>
    </citation>
    <scope>NUCLEOTIDE SEQUENCE [LARGE SCALE GENOMIC DNA]</scope>
    <source>
        <strain evidence="2">cv. G1812</strain>
    </source>
</reference>
<feature type="compositionally biased region" description="Basic residues" evidence="1">
    <location>
        <begin position="41"/>
        <end position="60"/>
    </location>
</feature>
<evidence type="ECO:0000313" key="2">
    <source>
        <dbReference type="EnsemblPlants" id="TuG1812G0300001491.01.T01.cds352870"/>
    </source>
</evidence>
<proteinExistence type="predicted"/>
<reference evidence="3" key="1">
    <citation type="journal article" date="2013" name="Nature">
        <title>Draft genome of the wheat A-genome progenitor Triticum urartu.</title>
        <authorList>
            <person name="Ling H.Q."/>
            <person name="Zhao S."/>
            <person name="Liu D."/>
            <person name="Wang J."/>
            <person name="Sun H."/>
            <person name="Zhang C."/>
            <person name="Fan H."/>
            <person name="Li D."/>
            <person name="Dong L."/>
            <person name="Tao Y."/>
            <person name="Gao C."/>
            <person name="Wu H."/>
            <person name="Li Y."/>
            <person name="Cui Y."/>
            <person name="Guo X."/>
            <person name="Zheng S."/>
            <person name="Wang B."/>
            <person name="Yu K."/>
            <person name="Liang Q."/>
            <person name="Yang W."/>
            <person name="Lou X."/>
            <person name="Chen J."/>
            <person name="Feng M."/>
            <person name="Jian J."/>
            <person name="Zhang X."/>
            <person name="Luo G."/>
            <person name="Jiang Y."/>
            <person name="Liu J."/>
            <person name="Wang Z."/>
            <person name="Sha Y."/>
            <person name="Zhang B."/>
            <person name="Wu H."/>
            <person name="Tang D."/>
            <person name="Shen Q."/>
            <person name="Xue P."/>
            <person name="Zou S."/>
            <person name="Wang X."/>
            <person name="Liu X."/>
            <person name="Wang F."/>
            <person name="Yang Y."/>
            <person name="An X."/>
            <person name="Dong Z."/>
            <person name="Zhang K."/>
            <person name="Zhang X."/>
            <person name="Luo M.C."/>
            <person name="Dvorak J."/>
            <person name="Tong Y."/>
            <person name="Wang J."/>
            <person name="Yang H."/>
            <person name="Li Z."/>
            <person name="Wang D."/>
            <person name="Zhang A."/>
            <person name="Wang J."/>
        </authorList>
    </citation>
    <scope>NUCLEOTIDE SEQUENCE</scope>
    <source>
        <strain evidence="3">cv. G1812</strain>
    </source>
</reference>
<dbReference type="EnsemblPlants" id="TuG1812G0300001491.01.T01">
    <property type="protein sequence ID" value="TuG1812G0300001491.01.T01.cds352870"/>
    <property type="gene ID" value="TuG1812G0300001491.01"/>
</dbReference>
<dbReference type="AlphaFoldDB" id="A0A8R7TSR5"/>
<evidence type="ECO:0000256" key="1">
    <source>
        <dbReference type="SAM" id="MobiDB-lite"/>
    </source>
</evidence>
<gene>
    <name evidence="2" type="primary">LOC125543147</name>
</gene>
<feature type="compositionally biased region" description="Basic residues" evidence="1">
    <location>
        <begin position="146"/>
        <end position="156"/>
    </location>
</feature>
<evidence type="ECO:0000313" key="3">
    <source>
        <dbReference type="Proteomes" id="UP000015106"/>
    </source>
</evidence>
<keyword evidence="3" id="KW-1185">Reference proteome</keyword>
<dbReference type="Gramene" id="TuG1812G0300001491.01.T01">
    <property type="protein sequence ID" value="TuG1812G0300001491.01.T01.cds352870"/>
    <property type="gene ID" value="TuG1812G0300001491.01"/>
</dbReference>
<reference evidence="2" key="3">
    <citation type="submission" date="2022-06" db="UniProtKB">
        <authorList>
            <consortium name="EnsemblPlants"/>
        </authorList>
    </citation>
    <scope>IDENTIFICATION</scope>
</reference>
<organism evidence="2 3">
    <name type="scientific">Triticum urartu</name>
    <name type="common">Red wild einkorn</name>
    <name type="synonym">Crithodium urartu</name>
    <dbReference type="NCBI Taxonomy" id="4572"/>
    <lineage>
        <taxon>Eukaryota</taxon>
        <taxon>Viridiplantae</taxon>
        <taxon>Streptophyta</taxon>
        <taxon>Embryophyta</taxon>
        <taxon>Tracheophyta</taxon>
        <taxon>Spermatophyta</taxon>
        <taxon>Magnoliopsida</taxon>
        <taxon>Liliopsida</taxon>
        <taxon>Poales</taxon>
        <taxon>Poaceae</taxon>
        <taxon>BOP clade</taxon>
        <taxon>Pooideae</taxon>
        <taxon>Triticodae</taxon>
        <taxon>Triticeae</taxon>
        <taxon>Triticinae</taxon>
        <taxon>Triticum</taxon>
    </lineage>
</organism>
<feature type="compositionally biased region" description="Basic and acidic residues" evidence="1">
    <location>
        <begin position="120"/>
        <end position="130"/>
    </location>
</feature>
<protein>
    <submittedName>
        <fullName evidence="2">Uncharacterized protein</fullName>
    </submittedName>
</protein>
<name>A0A8R7TSR5_TRIUA</name>
<feature type="region of interest" description="Disordered" evidence="1">
    <location>
        <begin position="1"/>
        <end position="156"/>
    </location>
</feature>
<sequence length="156" mass="16884">MHDSVDRGTIPRLLLPRGGPPRRRGGGAVGALRGGEEAPARGRRRRGHGCLRRRVGRRRGGVAGQVIEGEQRGRRRRGGGLGLAAHGRRGHAEGRGYRGREVPQERRLVPPVVRPGGAHRGGEEQEERNPSDATDCQTVALGLSNQKKKNTTRAKV</sequence>